<evidence type="ECO:0000313" key="2">
    <source>
        <dbReference type="Proteomes" id="UP000019763"/>
    </source>
</evidence>
<comment type="caution">
    <text evidence="1">The sequence shown here is derived from an EMBL/GenBank/DDBJ whole genome shotgun (WGS) entry which is preliminary data.</text>
</comment>
<dbReference type="VEuPathDB" id="CryptoDB:GNI_186910"/>
<name>A0A023AWJ1_GRENI</name>
<evidence type="ECO:0000313" key="1">
    <source>
        <dbReference type="EMBL" id="EZG43116.1"/>
    </source>
</evidence>
<gene>
    <name evidence="1" type="ORF">GNI_186910</name>
</gene>
<dbReference type="Proteomes" id="UP000019763">
    <property type="component" value="Unassembled WGS sequence"/>
</dbReference>
<dbReference type="AlphaFoldDB" id="A0A023AWJ1"/>
<protein>
    <submittedName>
        <fullName evidence="1">Uncharacterized protein</fullName>
    </submittedName>
</protein>
<keyword evidence="2" id="KW-1185">Reference proteome</keyword>
<organism evidence="1 2">
    <name type="scientific">Gregarina niphandrodes</name>
    <name type="common">Septate eugregarine</name>
    <dbReference type="NCBI Taxonomy" id="110365"/>
    <lineage>
        <taxon>Eukaryota</taxon>
        <taxon>Sar</taxon>
        <taxon>Alveolata</taxon>
        <taxon>Apicomplexa</taxon>
        <taxon>Conoidasida</taxon>
        <taxon>Gregarinasina</taxon>
        <taxon>Eugregarinorida</taxon>
        <taxon>Gregarinidae</taxon>
        <taxon>Gregarina</taxon>
    </lineage>
</organism>
<reference evidence="1" key="1">
    <citation type="submission" date="2013-12" db="EMBL/GenBank/DDBJ databases">
        <authorList>
            <person name="Omoto C.K."/>
            <person name="Sibley D."/>
            <person name="Venepally P."/>
            <person name="Hadjithomas M."/>
            <person name="Karamycheva S."/>
            <person name="Brunk B."/>
            <person name="Roos D."/>
            <person name="Caler E."/>
            <person name="Lorenzi H."/>
        </authorList>
    </citation>
    <scope>NUCLEOTIDE SEQUENCE</scope>
</reference>
<dbReference type="EMBL" id="AFNH02001419">
    <property type="protein sequence ID" value="EZG43116.1"/>
    <property type="molecule type" value="Genomic_DNA"/>
</dbReference>
<sequence>MMCEHDWDKLPDSTRMALIRFQTLRNAWKRHAWDQEDGRRPQLAVYAVERTAGELRKEAKPSEILPQELCRFRVRNTDEARPQGFDIRDQRKHLQILRTQDLPEISHQRLRWYAFEKCRRPFQPSTNSQAQDTLWEDKVLEGNFTKHFRSDDLLLAVRLGDAHPHRFWSPWKEEKTSLKNSSAREPLSSA</sequence>
<dbReference type="RefSeq" id="XP_011133628.1">
    <property type="nucleotide sequence ID" value="XM_011135326.1"/>
</dbReference>
<proteinExistence type="predicted"/>
<dbReference type="GeneID" id="22916201"/>
<accession>A0A023AWJ1</accession>